<feature type="region of interest" description="Disordered" evidence="11">
    <location>
        <begin position="276"/>
        <end position="326"/>
    </location>
</feature>
<dbReference type="PROSITE" id="PS50011">
    <property type="entry name" value="PROTEIN_KINASE_DOM"/>
    <property type="match status" value="2"/>
</dbReference>
<feature type="region of interest" description="Disordered" evidence="11">
    <location>
        <begin position="453"/>
        <end position="528"/>
    </location>
</feature>
<keyword evidence="14" id="KW-0396">Initiation factor</keyword>
<feature type="compositionally biased region" description="Polar residues" evidence="11">
    <location>
        <begin position="517"/>
        <end position="526"/>
    </location>
</feature>
<dbReference type="Gene3D" id="1.10.510.10">
    <property type="entry name" value="Transferase(Phosphotransferase) domain 1"/>
    <property type="match status" value="1"/>
</dbReference>
<dbReference type="PANTHER" id="PTHR11042">
    <property type="entry name" value="EUKARYOTIC TRANSLATION INITIATION FACTOR 2-ALPHA KINASE EIF2-ALPHA KINASE -RELATED"/>
    <property type="match status" value="1"/>
</dbReference>
<feature type="compositionally biased region" description="Basic and acidic residues" evidence="11">
    <location>
        <begin position="276"/>
        <end position="301"/>
    </location>
</feature>
<evidence type="ECO:0000256" key="5">
    <source>
        <dbReference type="ARBA" id="ARBA00022741"/>
    </source>
</evidence>
<feature type="region of interest" description="Disordered" evidence="11">
    <location>
        <begin position="400"/>
        <end position="439"/>
    </location>
</feature>
<evidence type="ECO:0000256" key="11">
    <source>
        <dbReference type="SAM" id="MobiDB-lite"/>
    </source>
</evidence>
<dbReference type="InterPro" id="IPR008271">
    <property type="entry name" value="Ser/Thr_kinase_AS"/>
</dbReference>
<evidence type="ECO:0000256" key="10">
    <source>
        <dbReference type="SAM" id="Coils"/>
    </source>
</evidence>
<evidence type="ECO:0000256" key="12">
    <source>
        <dbReference type="SAM" id="Phobius"/>
    </source>
</evidence>
<accession>A0A8D8SRY8</accession>
<keyword evidence="12" id="KW-0812">Transmembrane</keyword>
<dbReference type="InterPro" id="IPR050339">
    <property type="entry name" value="CC_SR_Kinase"/>
</dbReference>
<feature type="domain" description="Protein kinase" evidence="13">
    <location>
        <begin position="519"/>
        <end position="836"/>
    </location>
</feature>
<evidence type="ECO:0000256" key="4">
    <source>
        <dbReference type="ARBA" id="ARBA00022679"/>
    </source>
</evidence>
<dbReference type="GO" id="GO:0004694">
    <property type="term" value="F:eukaryotic translation initiation factor 2alpha kinase activity"/>
    <property type="evidence" value="ECO:0007669"/>
    <property type="project" value="TreeGrafter"/>
</dbReference>
<dbReference type="EMBL" id="HBUF01230679">
    <property type="protein sequence ID" value="CAG6673215.1"/>
    <property type="molecule type" value="Transcribed_RNA"/>
</dbReference>
<evidence type="ECO:0000256" key="9">
    <source>
        <dbReference type="ARBA" id="ARBA00042914"/>
    </source>
</evidence>
<evidence type="ECO:0000256" key="7">
    <source>
        <dbReference type="ARBA" id="ARBA00022840"/>
    </source>
</evidence>
<dbReference type="GO" id="GO:0005634">
    <property type="term" value="C:nucleus"/>
    <property type="evidence" value="ECO:0007669"/>
    <property type="project" value="TreeGrafter"/>
</dbReference>
<reference evidence="14" key="1">
    <citation type="submission" date="2021-05" db="EMBL/GenBank/DDBJ databases">
        <authorList>
            <person name="Alioto T."/>
            <person name="Alioto T."/>
            <person name="Gomez Garrido J."/>
        </authorList>
    </citation>
    <scope>NUCLEOTIDE SEQUENCE</scope>
</reference>
<dbReference type="Pfam" id="PF22949">
    <property type="entry name" value="HRI2_3H"/>
    <property type="match status" value="1"/>
</dbReference>
<dbReference type="GO" id="GO:0003743">
    <property type="term" value="F:translation initiation factor activity"/>
    <property type="evidence" value="ECO:0007669"/>
    <property type="project" value="UniProtKB-KW"/>
</dbReference>
<dbReference type="SMART" id="SM00220">
    <property type="entry name" value="S_TKc"/>
    <property type="match status" value="1"/>
</dbReference>
<dbReference type="Gene3D" id="3.30.200.20">
    <property type="entry name" value="Phosphorylase Kinase, domain 1"/>
    <property type="match status" value="1"/>
</dbReference>
<keyword evidence="14" id="KW-0648">Protein biosynthesis</keyword>
<evidence type="ECO:0000259" key="13">
    <source>
        <dbReference type="PROSITE" id="PS50011"/>
    </source>
</evidence>
<dbReference type="InterPro" id="IPR000719">
    <property type="entry name" value="Prot_kinase_dom"/>
</dbReference>
<dbReference type="AlphaFoldDB" id="A0A8D8SRY8"/>
<keyword evidence="5" id="KW-0547">Nucleotide-binding</keyword>
<dbReference type="SUPFAM" id="SSF56112">
    <property type="entry name" value="Protein kinase-like (PK-like)"/>
    <property type="match status" value="1"/>
</dbReference>
<evidence type="ECO:0000313" key="14">
    <source>
        <dbReference type="EMBL" id="CAG6673215.1"/>
    </source>
</evidence>
<feature type="transmembrane region" description="Helical" evidence="12">
    <location>
        <begin position="861"/>
        <end position="879"/>
    </location>
</feature>
<feature type="compositionally biased region" description="Basic and acidic residues" evidence="11">
    <location>
        <begin position="309"/>
        <end position="322"/>
    </location>
</feature>
<feature type="compositionally biased region" description="Basic and acidic residues" evidence="11">
    <location>
        <begin position="467"/>
        <end position="494"/>
    </location>
</feature>
<feature type="domain" description="Protein kinase" evidence="13">
    <location>
        <begin position="152"/>
        <end position="483"/>
    </location>
</feature>
<dbReference type="InterPro" id="IPR011009">
    <property type="entry name" value="Kinase-like_dom_sf"/>
</dbReference>
<evidence type="ECO:0000256" key="8">
    <source>
        <dbReference type="ARBA" id="ARBA00037982"/>
    </source>
</evidence>
<proteinExistence type="inferred from homology"/>
<keyword evidence="12" id="KW-0472">Membrane</keyword>
<evidence type="ECO:0000256" key="6">
    <source>
        <dbReference type="ARBA" id="ARBA00022777"/>
    </source>
</evidence>
<dbReference type="GO" id="GO:0005737">
    <property type="term" value="C:cytoplasm"/>
    <property type="evidence" value="ECO:0007669"/>
    <property type="project" value="TreeGrafter"/>
</dbReference>
<evidence type="ECO:0000256" key="1">
    <source>
        <dbReference type="ARBA" id="ARBA00012513"/>
    </source>
</evidence>
<feature type="compositionally biased region" description="Basic and acidic residues" evidence="11">
    <location>
        <begin position="426"/>
        <end position="439"/>
    </location>
</feature>
<keyword evidence="7" id="KW-0067">ATP-binding</keyword>
<keyword evidence="3" id="KW-0597">Phosphoprotein</keyword>
<dbReference type="GO" id="GO:0005524">
    <property type="term" value="F:ATP binding"/>
    <property type="evidence" value="ECO:0007669"/>
    <property type="project" value="UniProtKB-KW"/>
</dbReference>
<dbReference type="PANTHER" id="PTHR11042:SF187">
    <property type="entry name" value="EUKARYOTIC TRANSLATION INITIATION FACTOR 2-ALPHA KINASE 2"/>
    <property type="match status" value="1"/>
</dbReference>
<comment type="similarity">
    <text evidence="8">Belongs to the protein kinase superfamily. Ser/Thr protein kinase family. GCN2 subfamily.</text>
</comment>
<evidence type="ECO:0000256" key="3">
    <source>
        <dbReference type="ARBA" id="ARBA00022553"/>
    </source>
</evidence>
<keyword evidence="12" id="KW-1133">Transmembrane helix</keyword>
<dbReference type="EC" id="2.7.11.1" evidence="1"/>
<evidence type="ECO:0000256" key="2">
    <source>
        <dbReference type="ARBA" id="ARBA00022527"/>
    </source>
</evidence>
<keyword evidence="6 14" id="KW-0418">Kinase</keyword>
<dbReference type="PROSITE" id="PS00108">
    <property type="entry name" value="PROTEIN_KINASE_ST"/>
    <property type="match status" value="1"/>
</dbReference>
<dbReference type="Pfam" id="PF00069">
    <property type="entry name" value="Pkinase"/>
    <property type="match status" value="2"/>
</dbReference>
<protein>
    <recommendedName>
        <fullName evidence="1">non-specific serine/threonine protein kinase</fullName>
        <ecNumber evidence="1">2.7.11.1</ecNumber>
    </recommendedName>
    <alternativeName>
        <fullName evidence="9">Heme-regulated eukaryotic initiation factor eIF-2-alpha kinase</fullName>
    </alternativeName>
</protein>
<organism evidence="14">
    <name type="scientific">Cacopsylla melanoneura</name>
    <dbReference type="NCBI Taxonomy" id="428564"/>
    <lineage>
        <taxon>Eukaryota</taxon>
        <taxon>Metazoa</taxon>
        <taxon>Ecdysozoa</taxon>
        <taxon>Arthropoda</taxon>
        <taxon>Hexapoda</taxon>
        <taxon>Insecta</taxon>
        <taxon>Pterygota</taxon>
        <taxon>Neoptera</taxon>
        <taxon>Paraneoptera</taxon>
        <taxon>Hemiptera</taxon>
        <taxon>Sternorrhyncha</taxon>
        <taxon>Psylloidea</taxon>
        <taxon>Psyllidae</taxon>
        <taxon>Psyllinae</taxon>
        <taxon>Cacopsylla</taxon>
    </lineage>
</organism>
<keyword evidence="4" id="KW-0808">Transferase</keyword>
<name>A0A8D8SRY8_9HEMI</name>
<keyword evidence="10" id="KW-0175">Coiled coil</keyword>
<dbReference type="InterPro" id="IPR054521">
    <property type="entry name" value="HRI2_3H"/>
</dbReference>
<keyword evidence="2" id="KW-0723">Serine/threonine-protein kinase</keyword>
<sequence length="886" mass="102170">MATMNNLDTVEFDDESSVDDDLSDRKLRTCLTNLNINNIQCSSADILLECLIHQICRYVESDPTRQKQLFIVICDKLHELRLLGKSYRLDELQNLRERYMTILQNLILAAKCLVDNVDRSSGDQEETGPPLDVRIENLRSKLFDWSRYAHEFREMDFIARGGFGQVFRAHNILDDCDYAVKKICLKYQNVDTFVQSLREVQTLARLNHPNIVTYKAAWLEPFDSRKQHPLVRNEGTKPPRIQLIEERIPGMRLQMIEEPKSDPKLTSNSFEIEFKDSSASRTDSQVEFRNWEHSEHEKTDTTSDQNQTDFRRKNDGKSDPADNRNLLKSFKNLKTELSNDNELFSSKNTSNTFHEKSFEKDSVESDTSFGFFSKKIEKSNETSDLSTNYSIPNEKLYARNSKHKTDNYSGFFHEKSRKSNSFSEPSTDHNENHENSLERENSCDFIQEKTELSHHSDILTNNNDDTSQERNSHESDSDSHGFFNKKTEISHENSETSELSTNHSSHNETSHVWSNHPCESTSSSLHRGQFGPYNPMKNLDKLKKAHGGCKMEELRRISKENQREAVQKDVRAVEEEKKKTKGLQVTEKMKESKKKGEMLMAVEKRRGGKKEELMAVEKRRESLNYFFPESQTISMDWVTLYIQMQLCQITLKQWLSCTTFETPCPLYDTQVGVIFRQIVQGLDYIHCQGIVHHDIKPSNIFVSHDLKSVQVGDFGLACCLLPHSPHEGGYSLISAPPRTDHPLGTRLYAAPEQLHGLCNPKSDIYSLGIVLFEMLINFSTDMEKSKEITKLKMGHMPPRIDTKYPHYAKIITKLLDVNPKHRPSAGQLLIHLDSNLDEGRRTMERTMSGDDKDEMIEELKLIIIIIIEVLLIIVVVVVVEKNAICR</sequence>
<feature type="coiled-coil region" evidence="10">
    <location>
        <begin position="556"/>
        <end position="583"/>
    </location>
</feature>